<keyword evidence="1" id="KW-1133">Transmembrane helix</keyword>
<keyword evidence="3" id="KW-1185">Reference proteome</keyword>
<keyword evidence="1" id="KW-0472">Membrane</keyword>
<proteinExistence type="predicted"/>
<feature type="transmembrane region" description="Helical" evidence="1">
    <location>
        <begin position="76"/>
        <end position="98"/>
    </location>
</feature>
<dbReference type="AlphaFoldDB" id="A0A840NGC1"/>
<evidence type="ECO:0000313" key="2">
    <source>
        <dbReference type="EMBL" id="MBB5068242.1"/>
    </source>
</evidence>
<reference evidence="2 3" key="1">
    <citation type="submission" date="2020-08" db="EMBL/GenBank/DDBJ databases">
        <title>Sequencing the genomes of 1000 actinobacteria strains.</title>
        <authorList>
            <person name="Klenk H.-P."/>
        </authorList>
    </citation>
    <scope>NUCLEOTIDE SEQUENCE [LARGE SCALE GENOMIC DNA]</scope>
    <source>
        <strain evidence="2 3">DSM 45582</strain>
    </source>
</reference>
<feature type="transmembrane region" description="Helical" evidence="1">
    <location>
        <begin position="104"/>
        <end position="121"/>
    </location>
</feature>
<keyword evidence="1" id="KW-0812">Transmembrane</keyword>
<name>A0A840NGC1_9PSEU</name>
<gene>
    <name evidence="2" type="ORF">BJ969_001330</name>
</gene>
<dbReference type="RefSeq" id="WP_184477965.1">
    <property type="nucleotide sequence ID" value="NZ_JACHIV010000001.1"/>
</dbReference>
<dbReference type="EMBL" id="JACHIV010000001">
    <property type="protein sequence ID" value="MBB5068242.1"/>
    <property type="molecule type" value="Genomic_DNA"/>
</dbReference>
<organism evidence="2 3">
    <name type="scientific">Saccharopolyspora gloriosae</name>
    <dbReference type="NCBI Taxonomy" id="455344"/>
    <lineage>
        <taxon>Bacteria</taxon>
        <taxon>Bacillati</taxon>
        <taxon>Actinomycetota</taxon>
        <taxon>Actinomycetes</taxon>
        <taxon>Pseudonocardiales</taxon>
        <taxon>Pseudonocardiaceae</taxon>
        <taxon>Saccharopolyspora</taxon>
    </lineage>
</organism>
<evidence type="ECO:0000313" key="3">
    <source>
        <dbReference type="Proteomes" id="UP000580474"/>
    </source>
</evidence>
<accession>A0A840NGC1</accession>
<evidence type="ECO:0000256" key="1">
    <source>
        <dbReference type="SAM" id="Phobius"/>
    </source>
</evidence>
<comment type="caution">
    <text evidence="2">The sequence shown here is derived from an EMBL/GenBank/DDBJ whole genome shotgun (WGS) entry which is preliminary data.</text>
</comment>
<protein>
    <submittedName>
        <fullName evidence="2">Uncharacterized protein</fullName>
    </submittedName>
</protein>
<sequence length="207" mass="23610">MITEQVGVSAVSHVSARPGGRVVVNFDQQGWALRRQRREWADHKRSMIWVVVITWVLAVAMAPFKDTIEQNPTARLVVAIIAAPMLLILLGLVLYAVLRVLAEVLAVVFTIVTFGHFHRNPPRWLQRLRRRDRTRPAEPGARPEPVAAHRYDSVESGQVLHRFRRTVVVLRTTDGRTLRYRTWGFAGRTRLLGNAFAEHLGDRLRTS</sequence>
<feature type="transmembrane region" description="Helical" evidence="1">
    <location>
        <begin position="46"/>
        <end position="64"/>
    </location>
</feature>
<dbReference type="Proteomes" id="UP000580474">
    <property type="component" value="Unassembled WGS sequence"/>
</dbReference>